<evidence type="ECO:0000256" key="1">
    <source>
        <dbReference type="SAM" id="MobiDB-lite"/>
    </source>
</evidence>
<protein>
    <submittedName>
        <fullName evidence="2">Uncharacterized protein</fullName>
    </submittedName>
</protein>
<feature type="compositionally biased region" description="Acidic residues" evidence="1">
    <location>
        <begin position="107"/>
        <end position="118"/>
    </location>
</feature>
<feature type="compositionally biased region" description="Acidic residues" evidence="1">
    <location>
        <begin position="204"/>
        <end position="226"/>
    </location>
</feature>
<sequence>MPPTAVDTEPADDENAPWWAPVKRWEKQWVTPRPGDLVATLRARPDSVHNSQPTVNVQIKKWVRVSKPPVSFEDDPIPLPKLVDTVQAEVMDVDEGSISAAGRPDAEMPDAEMPDAEMPESAGPCSSTEDTVASEVTGEENGAHEEGGKAEGPDEPREEDGEERERDTGGENFDGDAERNGEGAVAYDRAEESADATVSGPGESVDDATAEGSADETERTDEDISITEDNSTPVNIKDSRHGTEMGEELGASHSFAPPVTDLNERREQGM</sequence>
<dbReference type="Proteomes" id="UP000269721">
    <property type="component" value="Unassembled WGS sequence"/>
</dbReference>
<keyword evidence="3" id="KW-1185">Reference proteome</keyword>
<name>A0A4P9W1G2_9FUNG</name>
<accession>A0A4P9W1G2</accession>
<feature type="compositionally biased region" description="Basic and acidic residues" evidence="1">
    <location>
        <begin position="141"/>
        <end position="155"/>
    </location>
</feature>
<evidence type="ECO:0000313" key="2">
    <source>
        <dbReference type="EMBL" id="RKO84410.1"/>
    </source>
</evidence>
<organism evidence="2 3">
    <name type="scientific">Blyttiomyces helicus</name>
    <dbReference type="NCBI Taxonomy" id="388810"/>
    <lineage>
        <taxon>Eukaryota</taxon>
        <taxon>Fungi</taxon>
        <taxon>Fungi incertae sedis</taxon>
        <taxon>Chytridiomycota</taxon>
        <taxon>Chytridiomycota incertae sedis</taxon>
        <taxon>Chytridiomycetes</taxon>
        <taxon>Chytridiomycetes incertae sedis</taxon>
        <taxon>Blyttiomyces</taxon>
    </lineage>
</organism>
<proteinExistence type="predicted"/>
<dbReference type="AlphaFoldDB" id="A0A4P9W1G2"/>
<feature type="region of interest" description="Disordered" evidence="1">
    <location>
        <begin position="93"/>
        <end position="270"/>
    </location>
</feature>
<evidence type="ECO:0000313" key="3">
    <source>
        <dbReference type="Proteomes" id="UP000269721"/>
    </source>
</evidence>
<reference evidence="3" key="1">
    <citation type="journal article" date="2018" name="Nat. Microbiol.">
        <title>Leveraging single-cell genomics to expand the fungal tree of life.</title>
        <authorList>
            <person name="Ahrendt S.R."/>
            <person name="Quandt C.A."/>
            <person name="Ciobanu D."/>
            <person name="Clum A."/>
            <person name="Salamov A."/>
            <person name="Andreopoulos B."/>
            <person name="Cheng J.F."/>
            <person name="Woyke T."/>
            <person name="Pelin A."/>
            <person name="Henrissat B."/>
            <person name="Reynolds N.K."/>
            <person name="Benny G.L."/>
            <person name="Smith M.E."/>
            <person name="James T.Y."/>
            <person name="Grigoriev I.V."/>
        </authorList>
    </citation>
    <scope>NUCLEOTIDE SEQUENCE [LARGE SCALE GENOMIC DNA]</scope>
</reference>
<dbReference type="EMBL" id="ML000138">
    <property type="protein sequence ID" value="RKO84410.1"/>
    <property type="molecule type" value="Genomic_DNA"/>
</dbReference>
<gene>
    <name evidence="2" type="ORF">BDK51DRAFT_27643</name>
</gene>